<dbReference type="InterPro" id="IPR009744">
    <property type="entry name" value="VirC1"/>
</dbReference>
<evidence type="ECO:0000313" key="1">
    <source>
        <dbReference type="EMBL" id="SDG52659.1"/>
    </source>
</evidence>
<dbReference type="CDD" id="cd02042">
    <property type="entry name" value="ParAB_family"/>
    <property type="match status" value="1"/>
</dbReference>
<sequence length="237" mass="26465">MPNENMKVITVMTRKGGAGKTMLARALTSAAMNAGKKCLVLDADPQQALFRWAEKLKIEDPNFTIEELKSPEAFEARVDAAWEEGSTDFVFVDTLGAAGAWADDLAAFSDILVVPMMLSNDDMEITQDTHKWYVDLRGRTEDPENLPTFHVVLSSVPARMSKTEQQLELEAVQSFPVVQNYFMERKQHKDAASLGFLHYLAEARRNDPNPLLRTHAKHYEEALDEALAILQDIGGIA</sequence>
<dbReference type="SUPFAM" id="SSF52540">
    <property type="entry name" value="P-loop containing nucleoside triphosphate hydrolases"/>
    <property type="match status" value="1"/>
</dbReference>
<accession>A0A1G7UZV1</accession>
<dbReference type="PIRSF" id="PIRSF009320">
    <property type="entry name" value="Nuc_binding_HP_1000"/>
    <property type="match status" value="1"/>
</dbReference>
<evidence type="ECO:0000313" key="2">
    <source>
        <dbReference type="Proteomes" id="UP000182284"/>
    </source>
</evidence>
<dbReference type="Pfam" id="PF07015">
    <property type="entry name" value="VirC1"/>
    <property type="match status" value="1"/>
</dbReference>
<protein>
    <submittedName>
        <fullName evidence="1">Chromosome partitioning protein</fullName>
    </submittedName>
</protein>
<gene>
    <name evidence="1" type="ORF">SAMN04488117_1311</name>
</gene>
<dbReference type="RefSeq" id="WP_074647531.1">
    <property type="nucleotide sequence ID" value="NZ_FNBL01000031.1"/>
</dbReference>
<dbReference type="OrthoDB" id="7820287at2"/>
<dbReference type="AlphaFoldDB" id="A0A1G7UZV1"/>
<dbReference type="Gene3D" id="3.40.50.300">
    <property type="entry name" value="P-loop containing nucleotide triphosphate hydrolases"/>
    <property type="match status" value="1"/>
</dbReference>
<reference evidence="1 2" key="1">
    <citation type="submission" date="2016-10" db="EMBL/GenBank/DDBJ databases">
        <authorList>
            <person name="de Groot N.N."/>
        </authorList>
    </citation>
    <scope>NUCLEOTIDE SEQUENCE [LARGE SCALE GENOMIC DNA]</scope>
    <source>
        <strain evidence="1 2">DSM 27375</strain>
    </source>
</reference>
<dbReference type="Proteomes" id="UP000182284">
    <property type="component" value="Unassembled WGS sequence"/>
</dbReference>
<dbReference type="InterPro" id="IPR027417">
    <property type="entry name" value="P-loop_NTPase"/>
</dbReference>
<dbReference type="PANTHER" id="PTHR13696">
    <property type="entry name" value="P-LOOP CONTAINING NUCLEOSIDE TRIPHOSPHATE HYDROLASE"/>
    <property type="match status" value="1"/>
</dbReference>
<dbReference type="EMBL" id="FNBL01000031">
    <property type="protein sequence ID" value="SDG52659.1"/>
    <property type="molecule type" value="Genomic_DNA"/>
</dbReference>
<name>A0A1G7UZV1_9RHOB</name>
<dbReference type="PANTHER" id="PTHR13696:SF96">
    <property type="entry name" value="COBQ_COBB_MIND_PARA NUCLEOTIDE BINDING DOMAIN-CONTAINING PROTEIN"/>
    <property type="match status" value="1"/>
</dbReference>
<organism evidence="1 2">
    <name type="scientific">Celeribacter baekdonensis</name>
    <dbReference type="NCBI Taxonomy" id="875171"/>
    <lineage>
        <taxon>Bacteria</taxon>
        <taxon>Pseudomonadati</taxon>
        <taxon>Pseudomonadota</taxon>
        <taxon>Alphaproteobacteria</taxon>
        <taxon>Rhodobacterales</taxon>
        <taxon>Roseobacteraceae</taxon>
        <taxon>Celeribacter</taxon>
    </lineage>
</organism>
<proteinExistence type="predicted"/>
<dbReference type="InterPro" id="IPR050678">
    <property type="entry name" value="DNA_Partitioning_ATPase"/>
</dbReference>